<feature type="transmembrane region" description="Helical" evidence="13">
    <location>
        <begin position="25"/>
        <end position="46"/>
    </location>
</feature>
<keyword evidence="7" id="KW-0443">Lipid metabolism</keyword>
<name>A0A840NH62_9PSEU</name>
<dbReference type="InterPro" id="IPR050324">
    <property type="entry name" value="CDP-alcohol_PTase-I"/>
</dbReference>
<evidence type="ECO:0000256" key="8">
    <source>
        <dbReference type="ARBA" id="ARBA00023136"/>
    </source>
</evidence>
<evidence type="ECO:0000256" key="3">
    <source>
        <dbReference type="ARBA" id="ARBA00022516"/>
    </source>
</evidence>
<evidence type="ECO:0000256" key="10">
    <source>
        <dbReference type="ARBA" id="ARBA00023264"/>
    </source>
</evidence>
<keyword evidence="8 13" id="KW-0472">Membrane</keyword>
<evidence type="ECO:0000313" key="14">
    <source>
        <dbReference type="EMBL" id="MBB5071230.1"/>
    </source>
</evidence>
<keyword evidence="3" id="KW-0444">Lipid biosynthesis</keyword>
<evidence type="ECO:0000256" key="2">
    <source>
        <dbReference type="ARBA" id="ARBA00010441"/>
    </source>
</evidence>
<evidence type="ECO:0000256" key="5">
    <source>
        <dbReference type="ARBA" id="ARBA00022692"/>
    </source>
</evidence>
<dbReference type="InterPro" id="IPR048254">
    <property type="entry name" value="CDP_ALCOHOL_P_TRANSF_CS"/>
</dbReference>
<reference evidence="14 15" key="1">
    <citation type="submission" date="2020-08" db="EMBL/GenBank/DDBJ databases">
        <title>Sequencing the genomes of 1000 actinobacteria strains.</title>
        <authorList>
            <person name="Klenk H.-P."/>
        </authorList>
    </citation>
    <scope>NUCLEOTIDE SEQUENCE [LARGE SCALE GENOMIC DNA]</scope>
    <source>
        <strain evidence="14 15">DSM 45582</strain>
    </source>
</reference>
<evidence type="ECO:0000256" key="11">
    <source>
        <dbReference type="NCBIfam" id="TIGR00560"/>
    </source>
</evidence>
<dbReference type="InterPro" id="IPR004570">
    <property type="entry name" value="Phosphatidylglycerol_P_synth"/>
</dbReference>
<dbReference type="UniPathway" id="UPA00085"/>
<dbReference type="GO" id="GO:0008444">
    <property type="term" value="F:CDP-diacylglycerol-glycerol-3-phosphate 3-phosphatidyltransferase activity"/>
    <property type="evidence" value="ECO:0007669"/>
    <property type="project" value="UniProtKB-UniRule"/>
</dbReference>
<feature type="transmembrane region" description="Helical" evidence="13">
    <location>
        <begin position="111"/>
        <end position="129"/>
    </location>
</feature>
<dbReference type="GO" id="GO:0016020">
    <property type="term" value="C:membrane"/>
    <property type="evidence" value="ECO:0007669"/>
    <property type="project" value="UniProtKB-SubCell"/>
</dbReference>
<dbReference type="InterPro" id="IPR043130">
    <property type="entry name" value="CDP-OH_PTrfase_TM_dom"/>
</dbReference>
<dbReference type="EC" id="2.7.8.5" evidence="11"/>
<evidence type="ECO:0000313" key="15">
    <source>
        <dbReference type="Proteomes" id="UP000580474"/>
    </source>
</evidence>
<gene>
    <name evidence="14" type="ORF">BJ969_004318</name>
</gene>
<evidence type="ECO:0000256" key="6">
    <source>
        <dbReference type="ARBA" id="ARBA00022989"/>
    </source>
</evidence>
<feature type="transmembrane region" description="Helical" evidence="13">
    <location>
        <begin position="150"/>
        <end position="167"/>
    </location>
</feature>
<dbReference type="NCBIfam" id="TIGR00560">
    <property type="entry name" value="pgsA"/>
    <property type="match status" value="1"/>
</dbReference>
<keyword evidence="9" id="KW-0594">Phospholipid biosynthesis</keyword>
<dbReference type="RefSeq" id="WP_184481406.1">
    <property type="nucleotide sequence ID" value="NZ_JACHIV010000001.1"/>
</dbReference>
<evidence type="ECO:0000256" key="12">
    <source>
        <dbReference type="RuleBase" id="RU003750"/>
    </source>
</evidence>
<keyword evidence="6 13" id="KW-1133">Transmembrane helix</keyword>
<evidence type="ECO:0000256" key="9">
    <source>
        <dbReference type="ARBA" id="ARBA00023209"/>
    </source>
</evidence>
<dbReference type="InterPro" id="IPR000462">
    <property type="entry name" value="CDP-OH_P_trans"/>
</dbReference>
<comment type="caution">
    <text evidence="14">The sequence shown here is derived from an EMBL/GenBank/DDBJ whole genome shotgun (WGS) entry which is preliminary data.</text>
</comment>
<keyword evidence="4 12" id="KW-0808">Transferase</keyword>
<sequence>MTTEGAASGSPAQGGEPRQVPLLNIANVLTVSRLALVPVFLVALLWEDGHQPLWRWAAVVVFLVAAITDRIDGELARKRGLITDFGKIADPIADKALTGAALIGLSVVGDLPWWVTLLIIARELFVTLLRFWVIRHGVIPASRGGKLKTLLQAIAITAYLVPLGGLIEPVRWIVMGAAVLVTVVTGVDYVVQAVRLRAQGRRTTATRS</sequence>
<organism evidence="14 15">
    <name type="scientific">Saccharopolyspora gloriosae</name>
    <dbReference type="NCBI Taxonomy" id="455344"/>
    <lineage>
        <taxon>Bacteria</taxon>
        <taxon>Bacillati</taxon>
        <taxon>Actinomycetota</taxon>
        <taxon>Actinomycetes</taxon>
        <taxon>Pseudonocardiales</taxon>
        <taxon>Pseudonocardiaceae</taxon>
        <taxon>Saccharopolyspora</taxon>
    </lineage>
</organism>
<dbReference type="Proteomes" id="UP000580474">
    <property type="component" value="Unassembled WGS sequence"/>
</dbReference>
<comment type="similarity">
    <text evidence="2 12">Belongs to the CDP-alcohol phosphatidyltransferase class-I family.</text>
</comment>
<dbReference type="PROSITE" id="PS00379">
    <property type="entry name" value="CDP_ALCOHOL_P_TRANSF"/>
    <property type="match status" value="1"/>
</dbReference>
<evidence type="ECO:0000256" key="13">
    <source>
        <dbReference type="SAM" id="Phobius"/>
    </source>
</evidence>
<dbReference type="EMBL" id="JACHIV010000001">
    <property type="protein sequence ID" value="MBB5071230.1"/>
    <property type="molecule type" value="Genomic_DNA"/>
</dbReference>
<evidence type="ECO:0000256" key="7">
    <source>
        <dbReference type="ARBA" id="ARBA00023098"/>
    </source>
</evidence>
<evidence type="ECO:0000256" key="4">
    <source>
        <dbReference type="ARBA" id="ARBA00022679"/>
    </source>
</evidence>
<feature type="transmembrane region" description="Helical" evidence="13">
    <location>
        <begin position="53"/>
        <end position="71"/>
    </location>
</feature>
<dbReference type="Pfam" id="PF01066">
    <property type="entry name" value="CDP-OH_P_transf"/>
    <property type="match status" value="1"/>
</dbReference>
<comment type="subcellular location">
    <subcellularLocation>
        <location evidence="1">Membrane</location>
        <topology evidence="1">Multi-pass membrane protein</topology>
    </subcellularLocation>
</comment>
<proteinExistence type="inferred from homology"/>
<accession>A0A840NH62</accession>
<evidence type="ECO:0000256" key="1">
    <source>
        <dbReference type="ARBA" id="ARBA00004141"/>
    </source>
</evidence>
<dbReference type="Gene3D" id="1.20.120.1760">
    <property type="match status" value="1"/>
</dbReference>
<dbReference type="PIRSF" id="PIRSF000847">
    <property type="entry name" value="Phos_ph_gly_syn"/>
    <property type="match status" value="1"/>
</dbReference>
<dbReference type="PANTHER" id="PTHR14269">
    <property type="entry name" value="CDP-DIACYLGLYCEROL--GLYCEROL-3-PHOSPHATE 3-PHOSPHATIDYLTRANSFERASE-RELATED"/>
    <property type="match status" value="1"/>
</dbReference>
<feature type="transmembrane region" description="Helical" evidence="13">
    <location>
        <begin position="173"/>
        <end position="191"/>
    </location>
</feature>
<keyword evidence="15" id="KW-1185">Reference proteome</keyword>
<keyword evidence="5 13" id="KW-0812">Transmembrane</keyword>
<dbReference type="AlphaFoldDB" id="A0A840NH62"/>
<dbReference type="GO" id="GO:0046474">
    <property type="term" value="P:glycerophospholipid biosynthetic process"/>
    <property type="evidence" value="ECO:0007669"/>
    <property type="project" value="TreeGrafter"/>
</dbReference>
<keyword evidence="10" id="KW-1208">Phospholipid metabolism</keyword>
<protein>
    <recommendedName>
        <fullName evidence="11">CDP-diacylglycerol--glycerol-3-phosphate 3-phosphatidyltransferase</fullName>
        <ecNumber evidence="11">2.7.8.5</ecNumber>
    </recommendedName>
</protein>
<dbReference type="PANTHER" id="PTHR14269:SF52">
    <property type="entry name" value="PHOSPHATIDYLGLYCEROPHOSPHATE SYNTHASE-RELATED"/>
    <property type="match status" value="1"/>
</dbReference>